<reference evidence="1" key="4">
    <citation type="submission" date="2019-03" db="UniProtKB">
        <authorList>
            <consortium name="EnsemblPlants"/>
        </authorList>
    </citation>
    <scope>IDENTIFICATION</scope>
</reference>
<organism evidence="1 2">
    <name type="scientific">Aegilops tauschii subsp. strangulata</name>
    <name type="common">Goatgrass</name>
    <dbReference type="NCBI Taxonomy" id="200361"/>
    <lineage>
        <taxon>Eukaryota</taxon>
        <taxon>Viridiplantae</taxon>
        <taxon>Streptophyta</taxon>
        <taxon>Embryophyta</taxon>
        <taxon>Tracheophyta</taxon>
        <taxon>Spermatophyta</taxon>
        <taxon>Magnoliopsida</taxon>
        <taxon>Liliopsida</taxon>
        <taxon>Poales</taxon>
        <taxon>Poaceae</taxon>
        <taxon>BOP clade</taxon>
        <taxon>Pooideae</taxon>
        <taxon>Triticodae</taxon>
        <taxon>Triticeae</taxon>
        <taxon>Triticinae</taxon>
        <taxon>Aegilops</taxon>
    </lineage>
</organism>
<evidence type="ECO:0000313" key="1">
    <source>
        <dbReference type="EnsemblPlants" id="AET4Gv20222500.1"/>
    </source>
</evidence>
<sequence>EKSDGNMVLGMNCFGAPEAASKVSPAGRRLGGEGAEAVEQKAAVKEAAPSGHVVGEAKQMGGVDHQVKAAGKEEKKKRSGAPIVMHHFPFHSRPGLL</sequence>
<dbReference type="Gramene" id="AET4Gv20222500.1">
    <property type="protein sequence ID" value="AET4Gv20222500.1"/>
    <property type="gene ID" value="AET4Gv20222500"/>
</dbReference>
<keyword evidence="2" id="KW-1185">Reference proteome</keyword>
<dbReference type="Proteomes" id="UP000015105">
    <property type="component" value="Chromosome 4D"/>
</dbReference>
<reference evidence="1" key="5">
    <citation type="journal article" date="2021" name="G3 (Bethesda)">
        <title>Aegilops tauschii genome assembly Aet v5.0 features greater sequence contiguity and improved annotation.</title>
        <authorList>
            <person name="Wang L."/>
            <person name="Zhu T."/>
            <person name="Rodriguez J.C."/>
            <person name="Deal K.R."/>
            <person name="Dubcovsky J."/>
            <person name="McGuire P.E."/>
            <person name="Lux T."/>
            <person name="Spannagl M."/>
            <person name="Mayer K.F.X."/>
            <person name="Baldrich P."/>
            <person name="Meyers B.C."/>
            <person name="Huo N."/>
            <person name="Gu Y.Q."/>
            <person name="Zhou H."/>
            <person name="Devos K.M."/>
            <person name="Bennetzen J.L."/>
            <person name="Unver T."/>
            <person name="Budak H."/>
            <person name="Gulick P.J."/>
            <person name="Galiba G."/>
            <person name="Kalapos B."/>
            <person name="Nelson D.R."/>
            <person name="Li P."/>
            <person name="You F.M."/>
            <person name="Luo M.C."/>
            <person name="Dvorak J."/>
        </authorList>
    </citation>
    <scope>NUCLEOTIDE SEQUENCE [LARGE SCALE GENOMIC DNA]</scope>
    <source>
        <strain evidence="1">cv. AL8/78</strain>
    </source>
</reference>
<reference evidence="2" key="1">
    <citation type="journal article" date="2014" name="Science">
        <title>Ancient hybridizations among the ancestral genomes of bread wheat.</title>
        <authorList>
            <consortium name="International Wheat Genome Sequencing Consortium,"/>
            <person name="Marcussen T."/>
            <person name="Sandve S.R."/>
            <person name="Heier L."/>
            <person name="Spannagl M."/>
            <person name="Pfeifer M."/>
            <person name="Jakobsen K.S."/>
            <person name="Wulff B.B."/>
            <person name="Steuernagel B."/>
            <person name="Mayer K.F."/>
            <person name="Olsen O.A."/>
        </authorList>
    </citation>
    <scope>NUCLEOTIDE SEQUENCE [LARGE SCALE GENOMIC DNA]</scope>
    <source>
        <strain evidence="2">cv. AL8/78</strain>
    </source>
</reference>
<name>A0A453HKW7_AEGTS</name>
<protein>
    <submittedName>
        <fullName evidence="1">Uncharacterized protein</fullName>
    </submittedName>
</protein>
<proteinExistence type="predicted"/>
<dbReference type="AlphaFoldDB" id="A0A453HKW7"/>
<reference evidence="1" key="3">
    <citation type="journal article" date="2017" name="Nature">
        <title>Genome sequence of the progenitor of the wheat D genome Aegilops tauschii.</title>
        <authorList>
            <person name="Luo M.C."/>
            <person name="Gu Y.Q."/>
            <person name="Puiu D."/>
            <person name="Wang H."/>
            <person name="Twardziok S.O."/>
            <person name="Deal K.R."/>
            <person name="Huo N."/>
            <person name="Zhu T."/>
            <person name="Wang L."/>
            <person name="Wang Y."/>
            <person name="McGuire P.E."/>
            <person name="Liu S."/>
            <person name="Long H."/>
            <person name="Ramasamy R.K."/>
            <person name="Rodriguez J.C."/>
            <person name="Van S.L."/>
            <person name="Yuan L."/>
            <person name="Wang Z."/>
            <person name="Xia Z."/>
            <person name="Xiao L."/>
            <person name="Anderson O.D."/>
            <person name="Ouyang S."/>
            <person name="Liang Y."/>
            <person name="Zimin A.V."/>
            <person name="Pertea G."/>
            <person name="Qi P."/>
            <person name="Bennetzen J.L."/>
            <person name="Dai X."/>
            <person name="Dawson M.W."/>
            <person name="Muller H.G."/>
            <person name="Kugler K."/>
            <person name="Rivarola-Duarte L."/>
            <person name="Spannagl M."/>
            <person name="Mayer K.F.X."/>
            <person name="Lu F.H."/>
            <person name="Bevan M.W."/>
            <person name="Leroy P."/>
            <person name="Li P."/>
            <person name="You F.M."/>
            <person name="Sun Q."/>
            <person name="Liu Z."/>
            <person name="Lyons E."/>
            <person name="Wicker T."/>
            <person name="Salzberg S.L."/>
            <person name="Devos K.M."/>
            <person name="Dvorak J."/>
        </authorList>
    </citation>
    <scope>NUCLEOTIDE SEQUENCE [LARGE SCALE GENOMIC DNA]</scope>
    <source>
        <strain evidence="1">cv. AL8/78</strain>
    </source>
</reference>
<reference evidence="2" key="2">
    <citation type="journal article" date="2017" name="Nat. Plants">
        <title>The Aegilops tauschii genome reveals multiple impacts of transposons.</title>
        <authorList>
            <person name="Zhao G."/>
            <person name="Zou C."/>
            <person name="Li K."/>
            <person name="Wang K."/>
            <person name="Li T."/>
            <person name="Gao L."/>
            <person name="Zhang X."/>
            <person name="Wang H."/>
            <person name="Yang Z."/>
            <person name="Liu X."/>
            <person name="Jiang W."/>
            <person name="Mao L."/>
            <person name="Kong X."/>
            <person name="Jiao Y."/>
            <person name="Jia J."/>
        </authorList>
    </citation>
    <scope>NUCLEOTIDE SEQUENCE [LARGE SCALE GENOMIC DNA]</scope>
    <source>
        <strain evidence="2">cv. AL8/78</strain>
    </source>
</reference>
<dbReference type="EnsemblPlants" id="AET4Gv20222500.1">
    <property type="protein sequence ID" value="AET4Gv20222500.1"/>
    <property type="gene ID" value="AET4Gv20222500"/>
</dbReference>
<evidence type="ECO:0000313" key="2">
    <source>
        <dbReference type="Proteomes" id="UP000015105"/>
    </source>
</evidence>
<accession>A0A453HKW7</accession>